<dbReference type="EMBL" id="KI517809">
    <property type="protein sequence ID" value="ESQ30308.1"/>
    <property type="molecule type" value="Genomic_DNA"/>
</dbReference>
<feature type="transmembrane region" description="Helical" evidence="1">
    <location>
        <begin position="6"/>
        <end position="24"/>
    </location>
</feature>
<keyword evidence="5" id="KW-1185">Reference proteome</keyword>
<dbReference type="Gramene" id="ESQ33327">
    <property type="protein sequence ID" value="ESQ33327"/>
    <property type="gene ID" value="EUTSA_v10022447mg"/>
</dbReference>
<dbReference type="OMA" id="CFAMSEC"/>
<sequence>MSKLFQLSLTILTIFTLLTIGMMVKETKGQRKCSEILNNTTPSCTYYRNKKGVDVTTCHPGNCALSLCKSACGRKHAFGIGTCPTGKGKETECLCTYNCP</sequence>
<keyword evidence="1" id="KW-0812">Transmembrane</keyword>
<dbReference type="Gramene" id="ESQ30308">
    <property type="protein sequence ID" value="ESQ30308"/>
    <property type="gene ID" value="EUTSA_v10011989mg"/>
</dbReference>
<dbReference type="AlphaFoldDB" id="V4KTG9"/>
<evidence type="ECO:0008006" key="6">
    <source>
        <dbReference type="Google" id="ProtNLM"/>
    </source>
</evidence>
<evidence type="ECO:0000313" key="3">
    <source>
        <dbReference type="EMBL" id="ESQ30308.1"/>
    </source>
</evidence>
<organism evidence="4 5">
    <name type="scientific">Eutrema salsugineum</name>
    <name type="common">Saltwater cress</name>
    <name type="synonym">Sisymbrium salsugineum</name>
    <dbReference type="NCBI Taxonomy" id="72664"/>
    <lineage>
        <taxon>Eukaryota</taxon>
        <taxon>Viridiplantae</taxon>
        <taxon>Streptophyta</taxon>
        <taxon>Embryophyta</taxon>
        <taxon>Tracheophyta</taxon>
        <taxon>Spermatophyta</taxon>
        <taxon>Magnoliopsida</taxon>
        <taxon>eudicotyledons</taxon>
        <taxon>Gunneridae</taxon>
        <taxon>Pentapetalae</taxon>
        <taxon>rosids</taxon>
        <taxon>malvids</taxon>
        <taxon>Brassicales</taxon>
        <taxon>Brassicaceae</taxon>
        <taxon>Eutremeae</taxon>
        <taxon>Eutrema</taxon>
    </lineage>
</organism>
<dbReference type="KEGG" id="eus:EUTSA_v10022447mg"/>
<proteinExistence type="predicted"/>
<dbReference type="EMBL" id="KI517809">
    <property type="protein sequence ID" value="ESQ30306.1"/>
    <property type="molecule type" value="Genomic_DNA"/>
</dbReference>
<keyword evidence="1" id="KW-1133">Transmembrane helix</keyword>
<evidence type="ECO:0000256" key="1">
    <source>
        <dbReference type="SAM" id="Phobius"/>
    </source>
</evidence>
<dbReference type="KEGG" id="eus:EUTSA_v10011890mg"/>
<evidence type="ECO:0000313" key="5">
    <source>
        <dbReference type="Proteomes" id="UP000030689"/>
    </source>
</evidence>
<keyword evidence="1" id="KW-0472">Membrane</keyword>
<accession>V4KTG9</accession>
<dbReference type="Proteomes" id="UP000030689">
    <property type="component" value="Unassembled WGS sequence"/>
</dbReference>
<gene>
    <name evidence="2" type="ORF">EUTSA_v10011890mg</name>
    <name evidence="3" type="ORF">EUTSA_v10011989mg</name>
    <name evidence="4" type="ORF">EUTSA_v10022447mg</name>
</gene>
<reference evidence="4 5" key="1">
    <citation type="journal article" date="2013" name="Front. Plant Sci.">
        <title>The Reference Genome of the Halophytic Plant Eutrema salsugineum.</title>
        <authorList>
            <person name="Yang R."/>
            <person name="Jarvis D.E."/>
            <person name="Chen H."/>
            <person name="Beilstein M.A."/>
            <person name="Grimwood J."/>
            <person name="Jenkins J."/>
            <person name="Shu S."/>
            <person name="Prochnik S."/>
            <person name="Xin M."/>
            <person name="Ma C."/>
            <person name="Schmutz J."/>
            <person name="Wing R.A."/>
            <person name="Mitchell-Olds T."/>
            <person name="Schumaker K.S."/>
            <person name="Wang X."/>
        </authorList>
    </citation>
    <scope>NUCLEOTIDE SEQUENCE [LARGE SCALE GENOMIC DNA]</scope>
</reference>
<dbReference type="KEGG" id="eus:EUTSA_v10011989mg"/>
<dbReference type="EMBL" id="KI517686">
    <property type="protein sequence ID" value="ESQ33327.1"/>
    <property type="molecule type" value="Genomic_DNA"/>
</dbReference>
<protein>
    <recommendedName>
        <fullName evidence="6">Defensin-like protein</fullName>
    </recommendedName>
</protein>
<name>V4KTG9_EUTSA</name>
<evidence type="ECO:0000313" key="4">
    <source>
        <dbReference type="EMBL" id="ESQ33327.1"/>
    </source>
</evidence>
<dbReference type="Gramene" id="ESQ30306">
    <property type="protein sequence ID" value="ESQ30306"/>
    <property type="gene ID" value="EUTSA_v10011890mg"/>
</dbReference>
<evidence type="ECO:0000313" key="2">
    <source>
        <dbReference type="EMBL" id="ESQ30306.1"/>
    </source>
</evidence>